<name>A1ZYI8_MICM2</name>
<organism evidence="1 2">
    <name type="scientific">Microscilla marina ATCC 23134</name>
    <dbReference type="NCBI Taxonomy" id="313606"/>
    <lineage>
        <taxon>Bacteria</taxon>
        <taxon>Pseudomonadati</taxon>
        <taxon>Bacteroidota</taxon>
        <taxon>Cytophagia</taxon>
        <taxon>Cytophagales</taxon>
        <taxon>Microscillaceae</taxon>
        <taxon>Microscilla</taxon>
    </lineage>
</organism>
<evidence type="ECO:0000313" key="1">
    <source>
        <dbReference type="EMBL" id="EAY24572.1"/>
    </source>
</evidence>
<gene>
    <name evidence="1" type="ORF">M23134_06975</name>
</gene>
<dbReference type="EMBL" id="AAWS01000066">
    <property type="protein sequence ID" value="EAY24572.1"/>
    <property type="molecule type" value="Genomic_DNA"/>
</dbReference>
<keyword evidence="2" id="KW-1185">Reference proteome</keyword>
<reference evidence="1 2" key="1">
    <citation type="submission" date="2007-01" db="EMBL/GenBank/DDBJ databases">
        <authorList>
            <person name="Haygood M."/>
            <person name="Podell S."/>
            <person name="Anderson C."/>
            <person name="Hopkinson B."/>
            <person name="Roe K."/>
            <person name="Barbeau K."/>
            <person name="Gaasterland T."/>
            <person name="Ferriera S."/>
            <person name="Johnson J."/>
            <person name="Kravitz S."/>
            <person name="Beeson K."/>
            <person name="Sutton G."/>
            <person name="Rogers Y.-H."/>
            <person name="Friedman R."/>
            <person name="Frazier M."/>
            <person name="Venter J.C."/>
        </authorList>
    </citation>
    <scope>NUCLEOTIDE SEQUENCE [LARGE SCALE GENOMIC DNA]</scope>
    <source>
        <strain evidence="1 2">ATCC 23134</strain>
    </source>
</reference>
<evidence type="ECO:0000313" key="2">
    <source>
        <dbReference type="Proteomes" id="UP000004095"/>
    </source>
</evidence>
<dbReference type="Proteomes" id="UP000004095">
    <property type="component" value="Unassembled WGS sequence"/>
</dbReference>
<proteinExistence type="predicted"/>
<comment type="caution">
    <text evidence="1">The sequence shown here is derived from an EMBL/GenBank/DDBJ whole genome shotgun (WGS) entry which is preliminary data.</text>
</comment>
<dbReference type="AlphaFoldDB" id="A1ZYI8"/>
<sequence>MAFFYVNTEVKLREYTENTYFIYWLLPKSLIIFYHQSLNTTSHLLLIACALSL</sequence>
<protein>
    <submittedName>
        <fullName evidence="1">Uncharacterized protein</fullName>
    </submittedName>
</protein>
<accession>A1ZYI8</accession>